<dbReference type="OrthoDB" id="3549294at2759"/>
<protein>
    <submittedName>
        <fullName evidence="1">Uncharacterized protein</fullName>
    </submittedName>
</protein>
<sequence>MGDALRPTDDEFSKVLQQSLTIWTSYLGAGNKEHLIPRQAINMRPLVIQTLAFLGGGLTSLDKTISFACEGKESHVVFSSMAYQRGEPLNGRLTYRQRFY</sequence>
<dbReference type="EMBL" id="JAPQKP010000005">
    <property type="protein sequence ID" value="KAJ5188294.1"/>
    <property type="molecule type" value="Genomic_DNA"/>
</dbReference>
<organism evidence="1 2">
    <name type="scientific">Penicillium cf. griseofulvum</name>
    <dbReference type="NCBI Taxonomy" id="2972120"/>
    <lineage>
        <taxon>Eukaryota</taxon>
        <taxon>Fungi</taxon>
        <taxon>Dikarya</taxon>
        <taxon>Ascomycota</taxon>
        <taxon>Pezizomycotina</taxon>
        <taxon>Eurotiomycetes</taxon>
        <taxon>Eurotiomycetidae</taxon>
        <taxon>Eurotiales</taxon>
        <taxon>Aspergillaceae</taxon>
        <taxon>Penicillium</taxon>
    </lineage>
</organism>
<keyword evidence="2" id="KW-1185">Reference proteome</keyword>
<evidence type="ECO:0000313" key="1">
    <source>
        <dbReference type="EMBL" id="KAJ5188294.1"/>
    </source>
</evidence>
<comment type="caution">
    <text evidence="1">The sequence shown here is derived from an EMBL/GenBank/DDBJ whole genome shotgun (WGS) entry which is preliminary data.</text>
</comment>
<evidence type="ECO:0000313" key="2">
    <source>
        <dbReference type="Proteomes" id="UP001150879"/>
    </source>
</evidence>
<dbReference type="AlphaFoldDB" id="A0A9W9J091"/>
<accession>A0A9W9J091</accession>
<reference evidence="1" key="1">
    <citation type="submission" date="2022-11" db="EMBL/GenBank/DDBJ databases">
        <authorList>
            <person name="Petersen C."/>
        </authorList>
    </citation>
    <scope>NUCLEOTIDE SEQUENCE</scope>
    <source>
        <strain evidence="1">IBT 16849</strain>
    </source>
</reference>
<name>A0A9W9J091_9EURO</name>
<reference evidence="1" key="2">
    <citation type="journal article" date="2023" name="IMA Fungus">
        <title>Comparative genomic study of the Penicillium genus elucidates a diverse pangenome and 15 lateral gene transfer events.</title>
        <authorList>
            <person name="Petersen C."/>
            <person name="Sorensen T."/>
            <person name="Nielsen M.R."/>
            <person name="Sondergaard T.E."/>
            <person name="Sorensen J.L."/>
            <person name="Fitzpatrick D.A."/>
            <person name="Frisvad J.C."/>
            <person name="Nielsen K.L."/>
        </authorList>
    </citation>
    <scope>NUCLEOTIDE SEQUENCE</scope>
    <source>
        <strain evidence="1">IBT 16849</strain>
    </source>
</reference>
<dbReference type="Proteomes" id="UP001150879">
    <property type="component" value="Unassembled WGS sequence"/>
</dbReference>
<gene>
    <name evidence="1" type="ORF">N7472_007308</name>
</gene>
<proteinExistence type="predicted"/>